<dbReference type="SUPFAM" id="SSF56784">
    <property type="entry name" value="HAD-like"/>
    <property type="match status" value="1"/>
</dbReference>
<evidence type="ECO:0000313" key="2">
    <source>
        <dbReference type="EMBL" id="KAE8250690.1"/>
    </source>
</evidence>
<dbReference type="PANTHER" id="PTHR48493:SF1">
    <property type="entry name" value="UBIQUITIN-LIKE DOMAIN-CONTAINING CTD PHOSPHATASE 1"/>
    <property type="match status" value="1"/>
</dbReference>
<evidence type="ECO:0000256" key="1">
    <source>
        <dbReference type="SAM" id="MobiDB-lite"/>
    </source>
</evidence>
<dbReference type="GO" id="GO:0005634">
    <property type="term" value="C:nucleus"/>
    <property type="evidence" value="ECO:0007669"/>
    <property type="project" value="TreeGrafter"/>
</dbReference>
<dbReference type="Gene3D" id="3.40.50.1000">
    <property type="entry name" value="HAD superfamily/HAD-like"/>
    <property type="match status" value="1"/>
</dbReference>
<feature type="region of interest" description="Disordered" evidence="1">
    <location>
        <begin position="1"/>
        <end position="22"/>
    </location>
</feature>
<dbReference type="InterPro" id="IPR029071">
    <property type="entry name" value="Ubiquitin-like_domsf"/>
</dbReference>
<organism evidence="2 3">
    <name type="scientific">Tilletia indica</name>
    <dbReference type="NCBI Taxonomy" id="43049"/>
    <lineage>
        <taxon>Eukaryota</taxon>
        <taxon>Fungi</taxon>
        <taxon>Dikarya</taxon>
        <taxon>Basidiomycota</taxon>
        <taxon>Ustilaginomycotina</taxon>
        <taxon>Exobasidiomycetes</taxon>
        <taxon>Tilletiales</taxon>
        <taxon>Tilletiaceae</taxon>
        <taxon>Tilletia</taxon>
    </lineage>
</organism>
<name>A0A177TIV2_9BASI</name>
<accession>A0A177TIV2</accession>
<dbReference type="GO" id="GO:0004722">
    <property type="term" value="F:protein serine/threonine phosphatase activity"/>
    <property type="evidence" value="ECO:0007669"/>
    <property type="project" value="TreeGrafter"/>
</dbReference>
<dbReference type="SMART" id="SM00577">
    <property type="entry name" value="CPDc"/>
    <property type="match status" value="1"/>
</dbReference>
<sequence>MADSSSKEDTATRTASSDQGKAAEAAAIDTEADAAFLSFTIKYQKIILTCRLSEHDEVADLKAVLFSLTDVPKERQKLLGLVKGALPPDQAALGSITIPPSSLKGKNEQGDRNVHIMLLGTPLEATFRDPSSIAKFAEDLSDNTEDVDFSSPSLRKHGIEPAKDVANHKKLNKIIKRFSNFNVIDEPRPGKNLLVLDLDYTLADTKRLLDTNSVALDAARPGLHDFLAAVYPDYDIVIWSQTSWRWLEVKLIELQMLADPRFRISFVLDRTPMFHIRSSAKGKEKERGPHCKPLELIWRRWPDVYGPHNTIHIDDLSRNFAMNPGNGLKIKAYKNSPSMDTELPALTRYLLRIAKAGKPFDQGHSSWKELSGPDASA</sequence>
<dbReference type="PANTHER" id="PTHR48493">
    <property type="entry name" value="UBIQUITIN-LIKE DOMAIN-CONTAINING CTD PHOSPHATASE 1"/>
    <property type="match status" value="1"/>
</dbReference>
<evidence type="ECO:0000313" key="3">
    <source>
        <dbReference type="Proteomes" id="UP000077521"/>
    </source>
</evidence>
<keyword evidence="3" id="KW-1185">Reference proteome</keyword>
<proteinExistence type="predicted"/>
<feature type="compositionally biased region" description="Basic and acidic residues" evidence="1">
    <location>
        <begin position="1"/>
        <end position="11"/>
    </location>
</feature>
<dbReference type="Pfam" id="PF03031">
    <property type="entry name" value="NIF"/>
    <property type="match status" value="1"/>
</dbReference>
<protein>
    <submittedName>
        <fullName evidence="2">Uncharacterized protein</fullName>
    </submittedName>
</protein>
<dbReference type="EMBL" id="LWDF02000297">
    <property type="protein sequence ID" value="KAE8250690.1"/>
    <property type="molecule type" value="Genomic_DNA"/>
</dbReference>
<dbReference type="Proteomes" id="UP000077521">
    <property type="component" value="Unassembled WGS sequence"/>
</dbReference>
<gene>
    <name evidence="2" type="ORF">A4X13_0g4480</name>
</gene>
<dbReference type="GO" id="GO:0090364">
    <property type="term" value="P:regulation of proteasome assembly"/>
    <property type="evidence" value="ECO:0007669"/>
    <property type="project" value="InterPro"/>
</dbReference>
<dbReference type="InterPro" id="IPR036412">
    <property type="entry name" value="HAD-like_sf"/>
</dbReference>
<dbReference type="Gene3D" id="3.10.20.90">
    <property type="entry name" value="Phosphatidylinositol 3-kinase Catalytic Subunit, Chain A, domain 1"/>
    <property type="match status" value="1"/>
</dbReference>
<comment type="caution">
    <text evidence="2">The sequence shown here is derived from an EMBL/GenBank/DDBJ whole genome shotgun (WGS) entry which is preliminary data.</text>
</comment>
<dbReference type="InterPro" id="IPR023214">
    <property type="entry name" value="HAD_sf"/>
</dbReference>
<reference evidence="2" key="1">
    <citation type="submission" date="2016-04" db="EMBL/GenBank/DDBJ databases">
        <authorList>
            <person name="Nguyen H.D."/>
            <person name="Samba Siva P."/>
            <person name="Cullis J."/>
            <person name="Levesque C.A."/>
            <person name="Hambleton S."/>
        </authorList>
    </citation>
    <scope>NUCLEOTIDE SEQUENCE</scope>
    <source>
        <strain evidence="2">DAOMC 236416</strain>
    </source>
</reference>
<dbReference type="SUPFAM" id="SSF54236">
    <property type="entry name" value="Ubiquitin-like"/>
    <property type="match status" value="1"/>
</dbReference>
<dbReference type="InterPro" id="IPR004274">
    <property type="entry name" value="FCP1_dom"/>
</dbReference>
<dbReference type="AlphaFoldDB" id="A0A177TIV2"/>
<dbReference type="PROSITE" id="PS50969">
    <property type="entry name" value="FCP1"/>
    <property type="match status" value="1"/>
</dbReference>
<reference evidence="2" key="2">
    <citation type="journal article" date="2019" name="IMA Fungus">
        <title>Genome sequencing and comparison of five Tilletia species to identify candidate genes for the detection of regulated species infecting wheat.</title>
        <authorList>
            <person name="Nguyen H.D.T."/>
            <person name="Sultana T."/>
            <person name="Kesanakurti P."/>
            <person name="Hambleton S."/>
        </authorList>
    </citation>
    <scope>NUCLEOTIDE SEQUENCE</scope>
    <source>
        <strain evidence="2">DAOMC 236416</strain>
    </source>
</reference>
<dbReference type="InterPro" id="IPR051658">
    <property type="entry name" value="UBLCP1"/>
</dbReference>